<accession>A0ABT8CSS3</accession>
<dbReference type="Proteomes" id="UP001242368">
    <property type="component" value="Unassembled WGS sequence"/>
</dbReference>
<evidence type="ECO:0000256" key="1">
    <source>
        <dbReference type="SAM" id="SignalP"/>
    </source>
</evidence>
<keyword evidence="3" id="KW-1185">Reference proteome</keyword>
<organism evidence="2 3">
    <name type="scientific">Paenimyroides ceti</name>
    <dbReference type="NCBI Taxonomy" id="395087"/>
    <lineage>
        <taxon>Bacteria</taxon>
        <taxon>Pseudomonadati</taxon>
        <taxon>Bacteroidota</taxon>
        <taxon>Flavobacteriia</taxon>
        <taxon>Flavobacteriales</taxon>
        <taxon>Flavobacteriaceae</taxon>
        <taxon>Paenimyroides</taxon>
    </lineage>
</organism>
<feature type="signal peptide" evidence="1">
    <location>
        <begin position="1"/>
        <end position="19"/>
    </location>
</feature>
<evidence type="ECO:0000313" key="2">
    <source>
        <dbReference type="EMBL" id="MDN3707553.1"/>
    </source>
</evidence>
<sequence>MKKITIIAALLGATYFSNAQVGIGTSEPSSSSQLDVVSADKGVLIPRIALRSTTEFGPLVGDPVESLLVYNTQSVADVTPGFYFWQAAKWERVVNQSQLTDLVGDMANLRNLVNYIVPTNPEAPTTGGPVHTSVVYNPTTQEFSFVTYENGAYTSTPIDLSGLVAAAETKTFVRKVEDAATGVVTYHYFNEEAIADWLAANSANTINNIPNADGLGIEVTADIVNNFEQILSLSTTYEGNSTTIQEIIQQIASEAEGNVIYTNLGDSTNPNWVFQYWNGTQYQTISLNDIVAAAESKTSIVRFQNQHYYLSEAYIQGGGSTDVSTWTTAPAGTILIDVVADVAFNIQEILDTVINITEGTRTFTTVEQYLQYIATLSEGNVIYTNIGDAATPNWVFQYWDGTQYQTITISDLVTASETKTTMERKGTAGTYAQVIAEPTVDADVVYRYNAENVTNYINVTADILESITNNENIQNVISNILNAGGNVYYGDHDANAATENVFYTIDPATQVKTPIDISGVVVNAIVNASTTQLQEVKNVLGDTYSETTVVNTGDTWIDGGKVYKGIYAATVTGGTANVSAITITPPTGTTLGDVISIKILNAATNSIINTSTTDVAVAGTSLTFKIGTGNMYNVLSAANLNIKVLVEFSAVN</sequence>
<feature type="chain" id="PRO_5046744462" evidence="1">
    <location>
        <begin position="20"/>
        <end position="652"/>
    </location>
</feature>
<name>A0ABT8CSS3_9FLAO</name>
<comment type="caution">
    <text evidence="2">The sequence shown here is derived from an EMBL/GenBank/DDBJ whole genome shotgun (WGS) entry which is preliminary data.</text>
</comment>
<dbReference type="EMBL" id="JAUFQU010000001">
    <property type="protein sequence ID" value="MDN3707553.1"/>
    <property type="molecule type" value="Genomic_DNA"/>
</dbReference>
<evidence type="ECO:0000313" key="3">
    <source>
        <dbReference type="Proteomes" id="UP001242368"/>
    </source>
</evidence>
<reference evidence="3" key="1">
    <citation type="journal article" date="2019" name="Int. J. Syst. Evol. Microbiol.">
        <title>The Global Catalogue of Microorganisms (GCM) 10K type strain sequencing project: providing services to taxonomists for standard genome sequencing and annotation.</title>
        <authorList>
            <consortium name="The Broad Institute Genomics Platform"/>
            <consortium name="The Broad Institute Genome Sequencing Center for Infectious Disease"/>
            <person name="Wu L."/>
            <person name="Ma J."/>
        </authorList>
    </citation>
    <scope>NUCLEOTIDE SEQUENCE [LARGE SCALE GENOMIC DNA]</scope>
    <source>
        <strain evidence="3">CECT 7184</strain>
    </source>
</reference>
<dbReference type="RefSeq" id="WP_290363526.1">
    <property type="nucleotide sequence ID" value="NZ_JAUFQU010000001.1"/>
</dbReference>
<protein>
    <submittedName>
        <fullName evidence="2">Uncharacterized protein</fullName>
    </submittedName>
</protein>
<gene>
    <name evidence="2" type="ORF">QW060_10455</name>
</gene>
<proteinExistence type="predicted"/>
<keyword evidence="1" id="KW-0732">Signal</keyword>